<accession>A0A6J6JMC4</accession>
<gene>
    <name evidence="2" type="ORF">UFOPK2044_00742</name>
</gene>
<dbReference type="PANTHER" id="PTHR46211:SF1">
    <property type="entry name" value="GLYCEROPHOSPHODIESTER PHOSPHODIESTERASE, CYTOPLASMIC"/>
    <property type="match status" value="1"/>
</dbReference>
<organism evidence="2">
    <name type="scientific">freshwater metagenome</name>
    <dbReference type="NCBI Taxonomy" id="449393"/>
    <lineage>
        <taxon>unclassified sequences</taxon>
        <taxon>metagenomes</taxon>
        <taxon>ecological metagenomes</taxon>
    </lineage>
</organism>
<protein>
    <submittedName>
        <fullName evidence="2">Unannotated protein</fullName>
    </submittedName>
</protein>
<reference evidence="2" key="1">
    <citation type="submission" date="2020-05" db="EMBL/GenBank/DDBJ databases">
        <authorList>
            <person name="Chiriac C."/>
            <person name="Salcher M."/>
            <person name="Ghai R."/>
            <person name="Kavagutti S V."/>
        </authorList>
    </citation>
    <scope>NUCLEOTIDE SEQUENCE</scope>
</reference>
<dbReference type="AlphaFoldDB" id="A0A6J6JMC4"/>
<dbReference type="GO" id="GO:0008081">
    <property type="term" value="F:phosphoric diester hydrolase activity"/>
    <property type="evidence" value="ECO:0007669"/>
    <property type="project" value="InterPro"/>
</dbReference>
<sequence>MGVKVFGHRGASGYRPENSLEAFELAFAQGADGIECDIVPTLDGELILRHESELSETTDIADHPEFADRRKSVLMYERWPVSGWFSEDFTLAELKTLRIKERLPELRPGSAKFDGKFQIPTVQELLSAPWAIGQKLILEVKHGLHFKNLGFDIVSKLASLIKEHESQGHGTVFVFESFNLEVVTQMKQQIGGDSKYVFLVDTWGMPTDKTMAEFMGDVASKVDGISFNYTLLTPEMIALARKHQMRIYNWTARAEDAEFSVQEHFMKFIDQQPDGIFTDQPDLLVELVASLD</sequence>
<dbReference type="Pfam" id="PF03009">
    <property type="entry name" value="GDPD"/>
    <property type="match status" value="1"/>
</dbReference>
<dbReference type="Gene3D" id="3.20.20.190">
    <property type="entry name" value="Phosphatidylinositol (PI) phosphodiesterase"/>
    <property type="match status" value="1"/>
</dbReference>
<evidence type="ECO:0000313" key="2">
    <source>
        <dbReference type="EMBL" id="CAB4637193.1"/>
    </source>
</evidence>
<feature type="domain" description="GP-PDE" evidence="1">
    <location>
        <begin position="3"/>
        <end position="288"/>
    </location>
</feature>
<name>A0A6J6JMC4_9ZZZZ</name>
<proteinExistence type="predicted"/>
<dbReference type="InterPro" id="IPR017946">
    <property type="entry name" value="PLC-like_Pdiesterase_TIM-brl"/>
</dbReference>
<dbReference type="SUPFAM" id="SSF51695">
    <property type="entry name" value="PLC-like phosphodiesterases"/>
    <property type="match status" value="1"/>
</dbReference>
<dbReference type="PROSITE" id="PS51704">
    <property type="entry name" value="GP_PDE"/>
    <property type="match status" value="1"/>
</dbReference>
<dbReference type="EMBL" id="CAEZVO010000109">
    <property type="protein sequence ID" value="CAB4637193.1"/>
    <property type="molecule type" value="Genomic_DNA"/>
</dbReference>
<dbReference type="PANTHER" id="PTHR46211">
    <property type="entry name" value="GLYCEROPHOSPHORYL DIESTER PHOSPHODIESTERASE"/>
    <property type="match status" value="1"/>
</dbReference>
<evidence type="ECO:0000259" key="1">
    <source>
        <dbReference type="PROSITE" id="PS51704"/>
    </source>
</evidence>
<dbReference type="GO" id="GO:0006629">
    <property type="term" value="P:lipid metabolic process"/>
    <property type="evidence" value="ECO:0007669"/>
    <property type="project" value="InterPro"/>
</dbReference>
<dbReference type="InterPro" id="IPR030395">
    <property type="entry name" value="GP_PDE_dom"/>
</dbReference>